<dbReference type="AlphaFoldDB" id="A0A0L7LFX6"/>
<keyword evidence="1" id="KW-0479">Metal-binding</keyword>
<dbReference type="Pfam" id="PF05485">
    <property type="entry name" value="THAP"/>
    <property type="match status" value="1"/>
</dbReference>
<reference evidence="7 8" key="1">
    <citation type="journal article" date="2015" name="Genome Biol. Evol.">
        <title>The genome of winter moth (Operophtera brumata) provides a genomic perspective on sexual dimorphism and phenology.</title>
        <authorList>
            <person name="Derks M.F."/>
            <person name="Smit S."/>
            <person name="Salis L."/>
            <person name="Schijlen E."/>
            <person name="Bossers A."/>
            <person name="Mateman C."/>
            <person name="Pijl A.S."/>
            <person name="de Ridder D."/>
            <person name="Groenen M.A."/>
            <person name="Visser M.E."/>
            <person name="Megens H.J."/>
        </authorList>
    </citation>
    <scope>NUCLEOTIDE SEQUENCE [LARGE SCALE GENOMIC DNA]</scope>
    <source>
        <strain evidence="7">WM2013NL</strain>
        <tissue evidence="7">Head and thorax</tissue>
    </source>
</reference>
<gene>
    <name evidence="7" type="ORF">OBRU01_09247</name>
</gene>
<dbReference type="SUPFAM" id="SSF57716">
    <property type="entry name" value="Glucocorticoid receptor-like (DNA-binding domain)"/>
    <property type="match status" value="1"/>
</dbReference>
<evidence type="ECO:0000259" key="6">
    <source>
        <dbReference type="PROSITE" id="PS50950"/>
    </source>
</evidence>
<name>A0A0L7LFX6_OPEBR</name>
<organism evidence="7 8">
    <name type="scientific">Operophtera brumata</name>
    <name type="common">Winter moth</name>
    <name type="synonym">Phalaena brumata</name>
    <dbReference type="NCBI Taxonomy" id="104452"/>
    <lineage>
        <taxon>Eukaryota</taxon>
        <taxon>Metazoa</taxon>
        <taxon>Ecdysozoa</taxon>
        <taxon>Arthropoda</taxon>
        <taxon>Hexapoda</taxon>
        <taxon>Insecta</taxon>
        <taxon>Pterygota</taxon>
        <taxon>Neoptera</taxon>
        <taxon>Endopterygota</taxon>
        <taxon>Lepidoptera</taxon>
        <taxon>Glossata</taxon>
        <taxon>Ditrysia</taxon>
        <taxon>Geometroidea</taxon>
        <taxon>Geometridae</taxon>
        <taxon>Larentiinae</taxon>
        <taxon>Operophtera</taxon>
    </lineage>
</organism>
<evidence type="ECO:0000256" key="1">
    <source>
        <dbReference type="ARBA" id="ARBA00022723"/>
    </source>
</evidence>
<sequence>MRAAWLEALERPAWRPRERSTICSEHFRREDLYETPCGLRKVRAGAVPNVTQVHINARGLAGSAGEAGLVAEGAQHHMLGALPARGPVRDAVWAAQGAGGRCAQCYSGTYQCARPGCKR</sequence>
<dbReference type="Proteomes" id="UP000037510">
    <property type="component" value="Unassembled WGS sequence"/>
</dbReference>
<keyword evidence="2 5" id="KW-0863">Zinc-finger</keyword>
<evidence type="ECO:0000256" key="4">
    <source>
        <dbReference type="ARBA" id="ARBA00023125"/>
    </source>
</evidence>
<keyword evidence="3" id="KW-0862">Zinc</keyword>
<dbReference type="PROSITE" id="PS50950">
    <property type="entry name" value="ZF_THAP"/>
    <property type="match status" value="1"/>
</dbReference>
<evidence type="ECO:0000313" key="7">
    <source>
        <dbReference type="EMBL" id="KOB74362.1"/>
    </source>
</evidence>
<comment type="caution">
    <text evidence="7">The sequence shown here is derived from an EMBL/GenBank/DDBJ whole genome shotgun (WGS) entry which is preliminary data.</text>
</comment>
<keyword evidence="8" id="KW-1185">Reference proteome</keyword>
<dbReference type="EMBL" id="JTDY01001260">
    <property type="protein sequence ID" value="KOB74362.1"/>
    <property type="molecule type" value="Genomic_DNA"/>
</dbReference>
<feature type="domain" description="THAP-type" evidence="6">
    <location>
        <begin position="1"/>
        <end position="51"/>
    </location>
</feature>
<evidence type="ECO:0000256" key="5">
    <source>
        <dbReference type="PROSITE-ProRule" id="PRU00309"/>
    </source>
</evidence>
<dbReference type="InterPro" id="IPR006612">
    <property type="entry name" value="THAP_Znf"/>
</dbReference>
<accession>A0A0L7LFX6</accession>
<proteinExistence type="predicted"/>
<evidence type="ECO:0000313" key="8">
    <source>
        <dbReference type="Proteomes" id="UP000037510"/>
    </source>
</evidence>
<evidence type="ECO:0000256" key="3">
    <source>
        <dbReference type="ARBA" id="ARBA00022833"/>
    </source>
</evidence>
<keyword evidence="4 5" id="KW-0238">DNA-binding</keyword>
<dbReference type="GO" id="GO:0008270">
    <property type="term" value="F:zinc ion binding"/>
    <property type="evidence" value="ECO:0007669"/>
    <property type="project" value="UniProtKB-KW"/>
</dbReference>
<evidence type="ECO:0000256" key="2">
    <source>
        <dbReference type="ARBA" id="ARBA00022771"/>
    </source>
</evidence>
<dbReference type="GO" id="GO:0003677">
    <property type="term" value="F:DNA binding"/>
    <property type="evidence" value="ECO:0007669"/>
    <property type="project" value="UniProtKB-UniRule"/>
</dbReference>
<protein>
    <submittedName>
        <fullName evidence="7">Zinc finger protein</fullName>
    </submittedName>
</protein>